<feature type="region of interest" description="Disordered" evidence="1">
    <location>
        <begin position="93"/>
        <end position="132"/>
    </location>
</feature>
<feature type="region of interest" description="Disordered" evidence="1">
    <location>
        <begin position="1"/>
        <end position="43"/>
    </location>
</feature>
<name>A0A1Z1WS03_9ACTN</name>
<evidence type="ECO:0000313" key="2">
    <source>
        <dbReference type="EMBL" id="ARX89241.1"/>
    </source>
</evidence>
<evidence type="ECO:0000313" key="3">
    <source>
        <dbReference type="Proteomes" id="UP000195880"/>
    </source>
</evidence>
<accession>A0A1Z1WS03</accession>
<gene>
    <name evidence="2" type="ORF">SMD44_08728</name>
</gene>
<protein>
    <submittedName>
        <fullName evidence="2">Uncharacterized protein</fullName>
    </submittedName>
</protein>
<reference evidence="2 3" key="1">
    <citation type="submission" date="2017-05" db="EMBL/GenBank/DDBJ databases">
        <title>Streptomyces alboflavus Genome sequencing and assembly.</title>
        <authorList>
            <person name="Wang Y."/>
            <person name="Du B."/>
            <person name="Ding Y."/>
            <person name="Liu H."/>
            <person name="Hou Q."/>
            <person name="Liu K."/>
            <person name="Wang C."/>
            <person name="Yao L."/>
        </authorList>
    </citation>
    <scope>NUCLEOTIDE SEQUENCE [LARGE SCALE GENOMIC DNA]</scope>
    <source>
        <strain evidence="2 3">MDJK44</strain>
    </source>
</reference>
<sequence>MPRVGDGDPRVPQPPITRSLLVEADKQEVGLRGNTRSTAGCSASAAASRLRSARMSLMLASARPALVQPVPHGALRGVGEPEGHLEAAQGLDDAGLREGDPAPCPGKAPGLGEGAEHDESCRATRAAYEGSR</sequence>
<dbReference type="KEGG" id="salf:SMD44_08728"/>
<evidence type="ECO:0000256" key="1">
    <source>
        <dbReference type="SAM" id="MobiDB-lite"/>
    </source>
</evidence>
<keyword evidence="3" id="KW-1185">Reference proteome</keyword>
<dbReference type="Proteomes" id="UP000195880">
    <property type="component" value="Chromosome"/>
</dbReference>
<proteinExistence type="predicted"/>
<dbReference type="AlphaFoldDB" id="A0A1Z1WS03"/>
<organism evidence="2 3">
    <name type="scientific">Streptomyces alboflavus</name>
    <dbReference type="NCBI Taxonomy" id="67267"/>
    <lineage>
        <taxon>Bacteria</taxon>
        <taxon>Bacillati</taxon>
        <taxon>Actinomycetota</taxon>
        <taxon>Actinomycetes</taxon>
        <taxon>Kitasatosporales</taxon>
        <taxon>Streptomycetaceae</taxon>
        <taxon>Streptomyces</taxon>
    </lineage>
</organism>
<dbReference type="EMBL" id="CP021748">
    <property type="protein sequence ID" value="ARX89241.1"/>
    <property type="molecule type" value="Genomic_DNA"/>
</dbReference>